<dbReference type="EMBL" id="JAFGIX010000049">
    <property type="protein sequence ID" value="MBN1573476.1"/>
    <property type="molecule type" value="Genomic_DNA"/>
</dbReference>
<feature type="domain" description="Peptidase S9 prolyl oligopeptidase catalytic" evidence="1">
    <location>
        <begin position="104"/>
        <end position="306"/>
    </location>
</feature>
<dbReference type="SUPFAM" id="SSF53474">
    <property type="entry name" value="alpha/beta-Hydrolases"/>
    <property type="match status" value="1"/>
</dbReference>
<dbReference type="InterPro" id="IPR001375">
    <property type="entry name" value="Peptidase_S9_cat"/>
</dbReference>
<comment type="caution">
    <text evidence="2">The sequence shown here is derived from an EMBL/GenBank/DDBJ whole genome shotgun (WGS) entry which is preliminary data.</text>
</comment>
<dbReference type="GO" id="GO:0008236">
    <property type="term" value="F:serine-type peptidase activity"/>
    <property type="evidence" value="ECO:0007669"/>
    <property type="project" value="InterPro"/>
</dbReference>
<reference evidence="2" key="1">
    <citation type="journal article" date="2021" name="Environ. Microbiol.">
        <title>Genomic characterization of three novel Desulfobacterota classes expand the metabolic and phylogenetic diversity of the phylum.</title>
        <authorList>
            <person name="Murphy C.L."/>
            <person name="Biggerstaff J."/>
            <person name="Eichhorn A."/>
            <person name="Ewing E."/>
            <person name="Shahan R."/>
            <person name="Soriano D."/>
            <person name="Stewart S."/>
            <person name="VanMol K."/>
            <person name="Walker R."/>
            <person name="Walters P."/>
            <person name="Elshahed M.S."/>
            <person name="Youssef N.H."/>
        </authorList>
    </citation>
    <scope>NUCLEOTIDE SEQUENCE</scope>
    <source>
        <strain evidence="2">Zod_Metabat.24</strain>
    </source>
</reference>
<proteinExistence type="predicted"/>
<dbReference type="Pfam" id="PF00326">
    <property type="entry name" value="Peptidase_S9"/>
    <property type="match status" value="1"/>
</dbReference>
<reference evidence="2" key="2">
    <citation type="submission" date="2021-01" db="EMBL/GenBank/DDBJ databases">
        <authorList>
            <person name="Hahn C.R."/>
            <person name="Youssef N.H."/>
            <person name="Elshahed M."/>
        </authorList>
    </citation>
    <scope>NUCLEOTIDE SEQUENCE</scope>
    <source>
        <strain evidence="2">Zod_Metabat.24</strain>
    </source>
</reference>
<dbReference type="AlphaFoldDB" id="A0A9D8KGP7"/>
<dbReference type="Proteomes" id="UP000809273">
    <property type="component" value="Unassembled WGS sequence"/>
</dbReference>
<evidence type="ECO:0000313" key="3">
    <source>
        <dbReference type="Proteomes" id="UP000809273"/>
    </source>
</evidence>
<accession>A0A9D8KGP7</accession>
<dbReference type="InterPro" id="IPR052920">
    <property type="entry name" value="DNA-binding_regulatory"/>
</dbReference>
<evidence type="ECO:0000259" key="1">
    <source>
        <dbReference type="Pfam" id="PF00326"/>
    </source>
</evidence>
<sequence>MRNWILVVIVVVLAVYGGVSYYFSSKLLYPHLANDEELKAEYGPISPDEVDLAVEDVQFQARGDDEITISAWWIETKRASYQKKAFILVHGANSNKKALTRYAPFFVSRGISALLIDLRGHGESSKGYNTFGDKERNDVMGAVDFLSEKGYAPEDDIGLFGLSMGATASYLAAMDLNKKKAGTVDILIFDSGIADVPSSIEFNSRKAVGGAVTFLLPGALITAWSRSCADYKDGSPIAHLDDIDIPILFVMHDMDEIVPYDEQVELYEGYKGPKEELKFEGLGHHRGHVEKKVEYEEAVDKFLKKYNF</sequence>
<protein>
    <submittedName>
        <fullName evidence="2">Alpha/beta hydrolase</fullName>
    </submittedName>
</protein>
<dbReference type="PANTHER" id="PTHR43358:SF4">
    <property type="entry name" value="ALPHA_BETA HYDROLASE FOLD-1 DOMAIN-CONTAINING PROTEIN"/>
    <property type="match status" value="1"/>
</dbReference>
<organism evidence="2 3">
    <name type="scientific">Candidatus Zymogenus saltonus</name>
    <dbReference type="NCBI Taxonomy" id="2844893"/>
    <lineage>
        <taxon>Bacteria</taxon>
        <taxon>Deltaproteobacteria</taxon>
        <taxon>Candidatus Zymogenia</taxon>
        <taxon>Candidatus Zymogeniales</taxon>
        <taxon>Candidatus Zymogenaceae</taxon>
        <taxon>Candidatus Zymogenus</taxon>
    </lineage>
</organism>
<dbReference type="InterPro" id="IPR029058">
    <property type="entry name" value="AB_hydrolase_fold"/>
</dbReference>
<evidence type="ECO:0000313" key="2">
    <source>
        <dbReference type="EMBL" id="MBN1573476.1"/>
    </source>
</evidence>
<keyword evidence="2" id="KW-0378">Hydrolase</keyword>
<dbReference type="Gene3D" id="3.40.50.1820">
    <property type="entry name" value="alpha/beta hydrolase"/>
    <property type="match status" value="1"/>
</dbReference>
<dbReference type="GO" id="GO:0006508">
    <property type="term" value="P:proteolysis"/>
    <property type="evidence" value="ECO:0007669"/>
    <property type="project" value="InterPro"/>
</dbReference>
<gene>
    <name evidence="2" type="ORF">JW984_09810</name>
</gene>
<name>A0A9D8KGP7_9DELT</name>
<dbReference type="PANTHER" id="PTHR43358">
    <property type="entry name" value="ALPHA/BETA-HYDROLASE"/>
    <property type="match status" value="1"/>
</dbReference>